<evidence type="ECO:0008006" key="3">
    <source>
        <dbReference type="Google" id="ProtNLM"/>
    </source>
</evidence>
<evidence type="ECO:0000313" key="1">
    <source>
        <dbReference type="EMBL" id="TMQ49844.1"/>
    </source>
</evidence>
<comment type="caution">
    <text evidence="1">The sequence shown here is derived from an EMBL/GenBank/DDBJ whole genome shotgun (WGS) entry which is preliminary data.</text>
</comment>
<dbReference type="EMBL" id="VBOT01000114">
    <property type="protein sequence ID" value="TMQ49844.1"/>
    <property type="molecule type" value="Genomic_DNA"/>
</dbReference>
<dbReference type="InterPro" id="IPR036102">
    <property type="entry name" value="OsmC/Ohrsf"/>
</dbReference>
<name>A0A538SER2_UNCEI</name>
<evidence type="ECO:0000313" key="2">
    <source>
        <dbReference type="Proteomes" id="UP000320184"/>
    </source>
</evidence>
<dbReference type="SUPFAM" id="SSF82784">
    <property type="entry name" value="OsmC-like"/>
    <property type="match status" value="1"/>
</dbReference>
<dbReference type="AlphaFoldDB" id="A0A538SER2"/>
<reference evidence="1 2" key="1">
    <citation type="journal article" date="2019" name="Nat. Microbiol.">
        <title>Mediterranean grassland soil C-N compound turnover is dependent on rainfall and depth, and is mediated by genomically divergent microorganisms.</title>
        <authorList>
            <person name="Diamond S."/>
            <person name="Andeer P.F."/>
            <person name="Li Z."/>
            <person name="Crits-Christoph A."/>
            <person name="Burstein D."/>
            <person name="Anantharaman K."/>
            <person name="Lane K.R."/>
            <person name="Thomas B.C."/>
            <person name="Pan C."/>
            <person name="Northen T.R."/>
            <person name="Banfield J.F."/>
        </authorList>
    </citation>
    <scope>NUCLEOTIDE SEQUENCE [LARGE SCALE GENOMIC DNA]</scope>
    <source>
        <strain evidence="1">WS_3</strain>
    </source>
</reference>
<dbReference type="Gene3D" id="3.30.300.20">
    <property type="match status" value="1"/>
</dbReference>
<dbReference type="InterPro" id="IPR015946">
    <property type="entry name" value="KH_dom-like_a/b"/>
</dbReference>
<gene>
    <name evidence="1" type="ORF">E6K73_09170</name>
</gene>
<proteinExistence type="predicted"/>
<dbReference type="Pfam" id="PF02566">
    <property type="entry name" value="OsmC"/>
    <property type="match status" value="1"/>
</dbReference>
<organism evidence="1 2">
    <name type="scientific">Eiseniibacteriota bacterium</name>
    <dbReference type="NCBI Taxonomy" id="2212470"/>
    <lineage>
        <taxon>Bacteria</taxon>
        <taxon>Candidatus Eiseniibacteriota</taxon>
    </lineage>
</organism>
<accession>A0A538SER2</accession>
<dbReference type="Proteomes" id="UP000320184">
    <property type="component" value="Unassembled WGS sequence"/>
</dbReference>
<dbReference type="InterPro" id="IPR003718">
    <property type="entry name" value="OsmC/Ohr_fam"/>
</dbReference>
<protein>
    <recommendedName>
        <fullName evidence="3">OsmC family protein</fullName>
    </recommendedName>
</protein>
<sequence>MLGTLKGALEVRQVRLASDCISAEAEGANEVRDGLPVLTEVRIRYRLRIPKGTREVVDRALARHQEKCPTAASLRGAVAVSWSAEIDEV</sequence>